<dbReference type="Proteomes" id="UP000299102">
    <property type="component" value="Unassembled WGS sequence"/>
</dbReference>
<evidence type="ECO:0000313" key="1">
    <source>
        <dbReference type="EMBL" id="GBP62787.1"/>
    </source>
</evidence>
<dbReference type="AlphaFoldDB" id="A0A4C1XKI8"/>
<accession>A0A4C1XKI8</accession>
<dbReference type="EMBL" id="BGZK01000849">
    <property type="protein sequence ID" value="GBP62787.1"/>
    <property type="molecule type" value="Genomic_DNA"/>
</dbReference>
<reference evidence="1 2" key="1">
    <citation type="journal article" date="2019" name="Commun. Biol.">
        <title>The bagworm genome reveals a unique fibroin gene that provides high tensile strength.</title>
        <authorList>
            <person name="Kono N."/>
            <person name="Nakamura H."/>
            <person name="Ohtoshi R."/>
            <person name="Tomita M."/>
            <person name="Numata K."/>
            <person name="Arakawa K."/>
        </authorList>
    </citation>
    <scope>NUCLEOTIDE SEQUENCE [LARGE SCALE GENOMIC DNA]</scope>
</reference>
<organism evidence="1 2">
    <name type="scientific">Eumeta variegata</name>
    <name type="common">Bagworm moth</name>
    <name type="synonym">Eumeta japonica</name>
    <dbReference type="NCBI Taxonomy" id="151549"/>
    <lineage>
        <taxon>Eukaryota</taxon>
        <taxon>Metazoa</taxon>
        <taxon>Ecdysozoa</taxon>
        <taxon>Arthropoda</taxon>
        <taxon>Hexapoda</taxon>
        <taxon>Insecta</taxon>
        <taxon>Pterygota</taxon>
        <taxon>Neoptera</taxon>
        <taxon>Endopterygota</taxon>
        <taxon>Lepidoptera</taxon>
        <taxon>Glossata</taxon>
        <taxon>Ditrysia</taxon>
        <taxon>Tineoidea</taxon>
        <taxon>Psychidae</taxon>
        <taxon>Oiketicinae</taxon>
        <taxon>Eumeta</taxon>
    </lineage>
</organism>
<sequence length="156" mass="17038">MGYALERPVAATSLVAQTIIHRAPDSYRAGDKPSTPASRRADLFIRSLHLTIAPHFFHRRLPGVASAALLGMFQKSKAEATKRASVATYKAAVIADVTASMCNISSCIHVQGGARAGEARTPARALRHRPQSPSRPNYITLYSRRAASVRLRFSRR</sequence>
<evidence type="ECO:0000313" key="2">
    <source>
        <dbReference type="Proteomes" id="UP000299102"/>
    </source>
</evidence>
<comment type="caution">
    <text evidence="1">The sequence shown here is derived from an EMBL/GenBank/DDBJ whole genome shotgun (WGS) entry which is preliminary data.</text>
</comment>
<keyword evidence="2" id="KW-1185">Reference proteome</keyword>
<gene>
    <name evidence="1" type="ORF">EVAR_51742_1</name>
</gene>
<protein>
    <submittedName>
        <fullName evidence="1">Uncharacterized protein</fullName>
    </submittedName>
</protein>
<name>A0A4C1XKI8_EUMVA</name>
<proteinExistence type="predicted"/>